<feature type="region of interest" description="Disordered" evidence="2">
    <location>
        <begin position="114"/>
        <end position="135"/>
    </location>
</feature>
<dbReference type="EMBL" id="CASHTH010002045">
    <property type="protein sequence ID" value="CAI8023939.1"/>
    <property type="molecule type" value="Genomic_DNA"/>
</dbReference>
<feature type="compositionally biased region" description="Basic and acidic residues" evidence="2">
    <location>
        <begin position="121"/>
        <end position="132"/>
    </location>
</feature>
<dbReference type="InterPro" id="IPR024188">
    <property type="entry name" value="GltB"/>
</dbReference>
<feature type="non-terminal residue" evidence="4">
    <location>
        <position position="390"/>
    </location>
</feature>
<feature type="domain" description="Glutamate synthase" evidence="3">
    <location>
        <begin position="18"/>
        <end position="388"/>
    </location>
</feature>
<comment type="similarity">
    <text evidence="1">Belongs to the glutamate synthase family.</text>
</comment>
<dbReference type="GO" id="GO:0006537">
    <property type="term" value="P:glutamate biosynthetic process"/>
    <property type="evidence" value="ECO:0007669"/>
    <property type="project" value="InterPro"/>
</dbReference>
<evidence type="ECO:0000259" key="3">
    <source>
        <dbReference type="Pfam" id="PF01645"/>
    </source>
</evidence>
<dbReference type="PANTHER" id="PTHR43100:SF1">
    <property type="entry name" value="GLUTAMATE SYNTHASE [NADPH] SMALL CHAIN"/>
    <property type="match status" value="1"/>
</dbReference>
<dbReference type="PANTHER" id="PTHR43100">
    <property type="entry name" value="GLUTAMATE SYNTHASE [NADPH] SMALL CHAIN"/>
    <property type="match status" value="1"/>
</dbReference>
<dbReference type="GO" id="GO:0015930">
    <property type="term" value="F:glutamate synthase activity"/>
    <property type="evidence" value="ECO:0007669"/>
    <property type="project" value="InterPro"/>
</dbReference>
<dbReference type="Gene3D" id="3.20.20.70">
    <property type="entry name" value="Aldolase class I"/>
    <property type="match status" value="1"/>
</dbReference>
<dbReference type="CDD" id="cd02808">
    <property type="entry name" value="GltS_FMN"/>
    <property type="match status" value="1"/>
</dbReference>
<accession>A0AA35S664</accession>
<keyword evidence="5" id="KW-1185">Reference proteome</keyword>
<dbReference type="AlphaFoldDB" id="A0AA35S664"/>
<dbReference type="InterPro" id="IPR002932">
    <property type="entry name" value="Glu_synthdom"/>
</dbReference>
<organism evidence="4 5">
    <name type="scientific">Geodia barretti</name>
    <name type="common">Barrett's horny sponge</name>
    <dbReference type="NCBI Taxonomy" id="519541"/>
    <lineage>
        <taxon>Eukaryota</taxon>
        <taxon>Metazoa</taxon>
        <taxon>Porifera</taxon>
        <taxon>Demospongiae</taxon>
        <taxon>Heteroscleromorpha</taxon>
        <taxon>Tetractinellida</taxon>
        <taxon>Astrophorina</taxon>
        <taxon>Geodiidae</taxon>
        <taxon>Geodia</taxon>
    </lineage>
</organism>
<dbReference type="Proteomes" id="UP001174909">
    <property type="component" value="Unassembled WGS sequence"/>
</dbReference>
<proteinExistence type="inferred from homology"/>
<dbReference type="Pfam" id="PF01645">
    <property type="entry name" value="Glu_synthase"/>
    <property type="match status" value="1"/>
</dbReference>
<gene>
    <name evidence="4" type="ORF">GBAR_LOCUS13961</name>
</gene>
<dbReference type="SUPFAM" id="SSF51395">
    <property type="entry name" value="FMN-linked oxidoreductases"/>
    <property type="match status" value="1"/>
</dbReference>
<comment type="caution">
    <text evidence="4">The sequence shown here is derived from an EMBL/GenBank/DDBJ whole genome shotgun (WGS) entry which is preliminary data.</text>
</comment>
<dbReference type="PIRSF" id="PIRSF006429">
    <property type="entry name" value="GOGAT_lg_2"/>
    <property type="match status" value="1"/>
</dbReference>
<name>A0AA35S664_GEOBA</name>
<evidence type="ECO:0000256" key="1">
    <source>
        <dbReference type="ARBA" id="ARBA00009716"/>
    </source>
</evidence>
<protein>
    <submittedName>
        <fullName evidence="4">Glutamate synthase [NADPH] large chain</fullName>
    </submittedName>
</protein>
<evidence type="ECO:0000313" key="5">
    <source>
        <dbReference type="Proteomes" id="UP001174909"/>
    </source>
</evidence>
<evidence type="ECO:0000313" key="4">
    <source>
        <dbReference type="EMBL" id="CAI8023939.1"/>
    </source>
</evidence>
<dbReference type="InterPro" id="IPR013785">
    <property type="entry name" value="Aldolase_TIM"/>
</dbReference>
<dbReference type="InterPro" id="IPR051394">
    <property type="entry name" value="Glutamate_Synthase"/>
</dbReference>
<sequence>MQLDAGGFYQWRRDGEYHMWNPTTIAKLQHAARSNSWATYQEFAEWANDYAQQMCTIRGLLEFKPGDEPLSLDEVESASEIVRRFATGAVSLGSISREAHEALAIAMNRIDARSNTGEGGEDWHRYKPDSNGDQRNSAIKQVASGRFGVTINYLANAKDLQIKMAQGAKPGEGGQLPGHKVDEYIGWVRNSTPGVELISPPPHHDIYSIEDLGQLIHDLKNSNPNSRINVKLVAEAGVGTIAAGVSKGHGDVVLISGDSGGTGASPEASIKYAGLPWELGVAETQQVLVENDLRGRIVVQTDGQIKTGRDVAIACLLGAEEFGMATAPLIAMGCIMLRKCHLNTCSVGIATQDPELRKRFAGQPEHVINYFFFLAEELRQIMAEMGFRTI</sequence>
<reference evidence="4" key="1">
    <citation type="submission" date="2023-03" db="EMBL/GenBank/DDBJ databases">
        <authorList>
            <person name="Steffen K."/>
            <person name="Cardenas P."/>
        </authorList>
    </citation>
    <scope>NUCLEOTIDE SEQUENCE</scope>
</reference>
<evidence type="ECO:0000256" key="2">
    <source>
        <dbReference type="SAM" id="MobiDB-lite"/>
    </source>
</evidence>